<dbReference type="EMBL" id="VLLG01000005">
    <property type="protein sequence ID" value="TWI84219.1"/>
    <property type="molecule type" value="Genomic_DNA"/>
</dbReference>
<evidence type="ECO:0000256" key="1">
    <source>
        <dbReference type="SAM" id="SignalP"/>
    </source>
</evidence>
<comment type="caution">
    <text evidence="2">The sequence shown here is derived from an EMBL/GenBank/DDBJ whole genome shotgun (WGS) entry which is preliminary data.</text>
</comment>
<sequence>MWLKRRLLLLTVALFPAAIAAAQGCSDAGFCSIGSIKTDSRPFRHKHLVTINPAYGNGEHGVGVYTLALQYDYMAGSRTTLQARITGNYATGDLGNVAGPGDVWLNVIQSLYSKKELDISLNLGVKLPLNGAKREKDGRALPMGYQPSLGTTDLVTGIALFWKQWQLAAAWQQPLSGRNKNTFFAEDWPGNAHAMQFRSTNRFLRKGDVLLRLNRHLRVGDAWVLNAGLLPVYHLANDSYIDKSGNSISIEGSRGLTLNANIAALFKASQRLDIGFTAGWPLVSRDARPEGLTRTMVLSPELKWKF</sequence>
<dbReference type="RefSeq" id="WP_145717759.1">
    <property type="nucleotide sequence ID" value="NZ_BAAAFY010000002.1"/>
</dbReference>
<keyword evidence="3" id="KW-1185">Reference proteome</keyword>
<proteinExistence type="predicted"/>
<evidence type="ECO:0008006" key="4">
    <source>
        <dbReference type="Google" id="ProtNLM"/>
    </source>
</evidence>
<evidence type="ECO:0000313" key="2">
    <source>
        <dbReference type="EMBL" id="TWI84219.1"/>
    </source>
</evidence>
<reference evidence="2 3" key="1">
    <citation type="journal article" date="2013" name="Stand. Genomic Sci.">
        <title>Genomic Encyclopedia of Type Strains, Phase I: The one thousand microbial genomes (KMG-I) project.</title>
        <authorList>
            <person name="Kyrpides N.C."/>
            <person name="Woyke T."/>
            <person name="Eisen J.A."/>
            <person name="Garrity G."/>
            <person name="Lilburn T.G."/>
            <person name="Beck B.J."/>
            <person name="Whitman W.B."/>
            <person name="Hugenholtz P."/>
            <person name="Klenk H.P."/>
        </authorList>
    </citation>
    <scope>NUCLEOTIDE SEQUENCE [LARGE SCALE GENOMIC DNA]</scope>
    <source>
        <strain evidence="2 3">DSM 13484</strain>
    </source>
</reference>
<name>A0A562SSH0_CHIJA</name>
<feature type="signal peptide" evidence="1">
    <location>
        <begin position="1"/>
        <end position="22"/>
    </location>
</feature>
<accession>A0A562SSH0</accession>
<keyword evidence="1" id="KW-0732">Signal</keyword>
<evidence type="ECO:0000313" key="3">
    <source>
        <dbReference type="Proteomes" id="UP000316778"/>
    </source>
</evidence>
<dbReference type="Proteomes" id="UP000316778">
    <property type="component" value="Unassembled WGS sequence"/>
</dbReference>
<dbReference type="PROSITE" id="PS51257">
    <property type="entry name" value="PROKAR_LIPOPROTEIN"/>
    <property type="match status" value="1"/>
</dbReference>
<feature type="chain" id="PRO_5021794427" description="Outer membrane beta-barrel porin/alpha-amylase" evidence="1">
    <location>
        <begin position="23"/>
        <end position="306"/>
    </location>
</feature>
<gene>
    <name evidence="2" type="ORF">LX66_4582</name>
</gene>
<organism evidence="2 3">
    <name type="scientific">Chitinophaga japonensis</name>
    <name type="common">Flexibacter japonensis</name>
    <dbReference type="NCBI Taxonomy" id="104662"/>
    <lineage>
        <taxon>Bacteria</taxon>
        <taxon>Pseudomonadati</taxon>
        <taxon>Bacteroidota</taxon>
        <taxon>Chitinophagia</taxon>
        <taxon>Chitinophagales</taxon>
        <taxon>Chitinophagaceae</taxon>
        <taxon>Chitinophaga</taxon>
    </lineage>
</organism>
<protein>
    <recommendedName>
        <fullName evidence="4">Outer membrane beta-barrel porin/alpha-amylase</fullName>
    </recommendedName>
</protein>
<dbReference type="AlphaFoldDB" id="A0A562SSH0"/>
<dbReference type="OrthoDB" id="1119914at2"/>